<evidence type="ECO:0000313" key="5">
    <source>
        <dbReference type="Proteomes" id="UP001346149"/>
    </source>
</evidence>
<feature type="domain" description="DUF641" evidence="2">
    <location>
        <begin position="73"/>
        <end position="196"/>
    </location>
</feature>
<evidence type="ECO:0000313" key="4">
    <source>
        <dbReference type="EMBL" id="KAK4797352.1"/>
    </source>
</evidence>
<dbReference type="Pfam" id="PF24994">
    <property type="entry name" value="GIL1_IRKI_C"/>
    <property type="match status" value="1"/>
</dbReference>
<dbReference type="Proteomes" id="UP001346149">
    <property type="component" value="Unassembled WGS sequence"/>
</dbReference>
<gene>
    <name evidence="4" type="ORF">SAY86_029678</name>
</gene>
<dbReference type="Pfam" id="PF04859">
    <property type="entry name" value="DUF641"/>
    <property type="match status" value="1"/>
</dbReference>
<dbReference type="GO" id="GO:0009959">
    <property type="term" value="P:negative gravitropism"/>
    <property type="evidence" value="ECO:0007669"/>
    <property type="project" value="InterPro"/>
</dbReference>
<evidence type="ECO:0008006" key="6">
    <source>
        <dbReference type="Google" id="ProtNLM"/>
    </source>
</evidence>
<name>A0AAN7M3S6_TRANT</name>
<dbReference type="PANTHER" id="PTHR31161">
    <property type="entry name" value="PROTEIN GRAVITROPIC IN THE LIGHT 1"/>
    <property type="match status" value="1"/>
</dbReference>
<dbReference type="InterPro" id="IPR056813">
    <property type="entry name" value="GIL1_IRKI_C"/>
</dbReference>
<keyword evidence="1" id="KW-0175">Coiled coil</keyword>
<evidence type="ECO:0000256" key="1">
    <source>
        <dbReference type="SAM" id="Coils"/>
    </source>
</evidence>
<accession>A0AAN7M3S6</accession>
<evidence type="ECO:0000259" key="2">
    <source>
        <dbReference type="Pfam" id="PF04859"/>
    </source>
</evidence>
<protein>
    <recommendedName>
        <fullName evidence="6">DUF641 domain-containing protein</fullName>
    </recommendedName>
</protein>
<feature type="domain" description="GIL1/IRKI C-terminal" evidence="3">
    <location>
        <begin position="399"/>
        <end position="451"/>
    </location>
</feature>
<proteinExistence type="predicted"/>
<dbReference type="InterPro" id="IPR040225">
    <property type="entry name" value="GIL1-like"/>
</dbReference>
<keyword evidence="5" id="KW-1185">Reference proteome</keyword>
<organism evidence="4 5">
    <name type="scientific">Trapa natans</name>
    <name type="common">Water chestnut</name>
    <dbReference type="NCBI Taxonomy" id="22666"/>
    <lineage>
        <taxon>Eukaryota</taxon>
        <taxon>Viridiplantae</taxon>
        <taxon>Streptophyta</taxon>
        <taxon>Embryophyta</taxon>
        <taxon>Tracheophyta</taxon>
        <taxon>Spermatophyta</taxon>
        <taxon>Magnoliopsida</taxon>
        <taxon>eudicotyledons</taxon>
        <taxon>Gunneridae</taxon>
        <taxon>Pentapetalae</taxon>
        <taxon>rosids</taxon>
        <taxon>malvids</taxon>
        <taxon>Myrtales</taxon>
        <taxon>Lythraceae</taxon>
        <taxon>Trapa</taxon>
    </lineage>
</organism>
<dbReference type="AlphaFoldDB" id="A0AAN7M3S6"/>
<reference evidence="4 5" key="1">
    <citation type="journal article" date="2023" name="Hortic Res">
        <title>Pangenome of water caltrop reveals structural variations and asymmetric subgenome divergence after allopolyploidization.</title>
        <authorList>
            <person name="Zhang X."/>
            <person name="Chen Y."/>
            <person name="Wang L."/>
            <person name="Yuan Y."/>
            <person name="Fang M."/>
            <person name="Shi L."/>
            <person name="Lu R."/>
            <person name="Comes H.P."/>
            <person name="Ma Y."/>
            <person name="Chen Y."/>
            <person name="Huang G."/>
            <person name="Zhou Y."/>
            <person name="Zheng Z."/>
            <person name="Qiu Y."/>
        </authorList>
    </citation>
    <scope>NUCLEOTIDE SEQUENCE [LARGE SCALE GENOMIC DNA]</scope>
    <source>
        <strain evidence="4">F231</strain>
    </source>
</reference>
<dbReference type="InterPro" id="IPR006943">
    <property type="entry name" value="DUF641_pln"/>
</dbReference>
<sequence length="458" mass="52051">MDRAKQSSAIPSSKSRLARAFAKVLHIRVATGIAPLEGIKKVRPPLKAKEDHVKNGIDPSSFQENEVHELIHNRESLEALLAKIFASISSVKANYVQLQFSQAPYDADGIQSADQLIVSEMKSLSELKQCFVKKQFDTSSESTLLLAEIQEQKSLLKTYEIMCKKMESQLKLKDPEVTVLKERLENLNAKNMCLEKSLNRSGPLSSLDKLHLFGLGPAHFSMVLHQTSKSMRCFARLLINEIKSAGWDINAAASAIEPGVSYTREDHKCFPFESFICREMFDSFQFHNFGLPNEPLTDISSSRRRLFYDEFMEFRSTNNPMAYLSLKPRSSFAKFCRLKYTRLVHPKMERAFFGSLTQRNLLSSGGFPDTKFFAMFAEVARQVWLLHCLAFSLEPAAAIFQAGRGFRFLEIYMETVAEEVIYNGSDYDPRVAFTVFPGFKIGRSVIQCKVYLVSNMQR</sequence>
<dbReference type="GO" id="GO:0009639">
    <property type="term" value="P:response to red or far red light"/>
    <property type="evidence" value="ECO:0007669"/>
    <property type="project" value="InterPro"/>
</dbReference>
<dbReference type="EMBL" id="JAXQNO010000006">
    <property type="protein sequence ID" value="KAK4797352.1"/>
    <property type="molecule type" value="Genomic_DNA"/>
</dbReference>
<evidence type="ECO:0000259" key="3">
    <source>
        <dbReference type="Pfam" id="PF24994"/>
    </source>
</evidence>
<feature type="coiled-coil region" evidence="1">
    <location>
        <begin position="149"/>
        <end position="197"/>
    </location>
</feature>
<comment type="caution">
    <text evidence="4">The sequence shown here is derived from an EMBL/GenBank/DDBJ whole genome shotgun (WGS) entry which is preliminary data.</text>
</comment>